<dbReference type="PANTHER" id="PTHR43677">
    <property type="entry name" value="SHORT-CHAIN DEHYDROGENASE/REDUCTASE"/>
    <property type="match status" value="1"/>
</dbReference>
<dbReference type="Pfam" id="PF08240">
    <property type="entry name" value="ADH_N"/>
    <property type="match status" value="1"/>
</dbReference>
<dbReference type="InterPro" id="IPR013149">
    <property type="entry name" value="ADH-like_C"/>
</dbReference>
<dbReference type="PROSITE" id="PS01162">
    <property type="entry name" value="QOR_ZETA_CRYSTAL"/>
    <property type="match status" value="1"/>
</dbReference>
<feature type="domain" description="Enoyl reductase (ER)" evidence="1">
    <location>
        <begin position="20"/>
        <end position="326"/>
    </location>
</feature>
<dbReference type="InterPro" id="IPR011032">
    <property type="entry name" value="GroES-like_sf"/>
</dbReference>
<dbReference type="GO" id="GO:0016491">
    <property type="term" value="F:oxidoreductase activity"/>
    <property type="evidence" value="ECO:0007669"/>
    <property type="project" value="UniProtKB-KW"/>
</dbReference>
<dbReference type="Gene3D" id="3.90.180.10">
    <property type="entry name" value="Medium-chain alcohol dehydrogenases, catalytic domain"/>
    <property type="match status" value="1"/>
</dbReference>
<accession>A0ABW7XGC1</accession>
<dbReference type="RefSeq" id="WP_397402086.1">
    <property type="nucleotide sequence ID" value="NZ_JBIRYI010000002.1"/>
</dbReference>
<gene>
    <name evidence="2" type="ORF">ACH47X_05235</name>
</gene>
<dbReference type="SUPFAM" id="SSF51735">
    <property type="entry name" value="NAD(P)-binding Rossmann-fold domains"/>
    <property type="match status" value="1"/>
</dbReference>
<comment type="caution">
    <text evidence="2">The sequence shown here is derived from an EMBL/GenBank/DDBJ whole genome shotgun (WGS) entry which is preliminary data.</text>
</comment>
<evidence type="ECO:0000313" key="2">
    <source>
        <dbReference type="EMBL" id="MFI2486289.1"/>
    </source>
</evidence>
<dbReference type="Pfam" id="PF00107">
    <property type="entry name" value="ADH_zinc_N"/>
    <property type="match status" value="1"/>
</dbReference>
<dbReference type="InterPro" id="IPR002364">
    <property type="entry name" value="Quin_OxRdtase/zeta-crystal_CS"/>
</dbReference>
<organism evidence="2 3">
    <name type="scientific">Promicromonospora kroppenstedtii</name>
    <dbReference type="NCBI Taxonomy" id="440482"/>
    <lineage>
        <taxon>Bacteria</taxon>
        <taxon>Bacillati</taxon>
        <taxon>Actinomycetota</taxon>
        <taxon>Actinomycetes</taxon>
        <taxon>Micrococcales</taxon>
        <taxon>Promicromonosporaceae</taxon>
        <taxon>Promicromonospora</taxon>
    </lineage>
</organism>
<dbReference type="Gene3D" id="3.40.50.720">
    <property type="entry name" value="NAD(P)-binding Rossmann-like Domain"/>
    <property type="match status" value="1"/>
</dbReference>
<protein>
    <submittedName>
        <fullName evidence="2">NADPH:quinone oxidoreductase family protein</fullName>
        <ecNumber evidence="2">1.-.-.-</ecNumber>
    </submittedName>
</protein>
<keyword evidence="3" id="KW-1185">Reference proteome</keyword>
<dbReference type="SMART" id="SM00829">
    <property type="entry name" value="PKS_ER"/>
    <property type="match status" value="1"/>
</dbReference>
<dbReference type="Proteomes" id="UP001611580">
    <property type="component" value="Unassembled WGS sequence"/>
</dbReference>
<dbReference type="InterPro" id="IPR013154">
    <property type="entry name" value="ADH-like_N"/>
</dbReference>
<dbReference type="InterPro" id="IPR051397">
    <property type="entry name" value="Zn-ADH-like_protein"/>
</dbReference>
<evidence type="ECO:0000259" key="1">
    <source>
        <dbReference type="SMART" id="SM00829"/>
    </source>
</evidence>
<dbReference type="InterPro" id="IPR036291">
    <property type="entry name" value="NAD(P)-bd_dom_sf"/>
</dbReference>
<keyword evidence="2" id="KW-0560">Oxidoreductase</keyword>
<dbReference type="CDD" id="cd08241">
    <property type="entry name" value="QOR1"/>
    <property type="match status" value="1"/>
</dbReference>
<reference evidence="2 3" key="1">
    <citation type="submission" date="2024-10" db="EMBL/GenBank/DDBJ databases">
        <title>The Natural Products Discovery Center: Release of the First 8490 Sequenced Strains for Exploring Actinobacteria Biosynthetic Diversity.</title>
        <authorList>
            <person name="Kalkreuter E."/>
            <person name="Kautsar S.A."/>
            <person name="Yang D."/>
            <person name="Bader C.D."/>
            <person name="Teijaro C.N."/>
            <person name="Fluegel L."/>
            <person name="Davis C.M."/>
            <person name="Simpson J.R."/>
            <person name="Lauterbach L."/>
            <person name="Steele A.D."/>
            <person name="Gui C."/>
            <person name="Meng S."/>
            <person name="Li G."/>
            <person name="Viehrig K."/>
            <person name="Ye F."/>
            <person name="Su P."/>
            <person name="Kiefer A.F."/>
            <person name="Nichols A."/>
            <person name="Cepeda A.J."/>
            <person name="Yan W."/>
            <person name="Fan B."/>
            <person name="Jiang Y."/>
            <person name="Adhikari A."/>
            <person name="Zheng C.-J."/>
            <person name="Schuster L."/>
            <person name="Cowan T.M."/>
            <person name="Smanski M.J."/>
            <person name="Chevrette M.G."/>
            <person name="De Carvalho L.P.S."/>
            <person name="Shen B."/>
        </authorList>
    </citation>
    <scope>NUCLEOTIDE SEQUENCE [LARGE SCALE GENOMIC DNA]</scope>
    <source>
        <strain evidence="2 3">NPDC019481</strain>
    </source>
</reference>
<name>A0ABW7XGC1_9MICO</name>
<dbReference type="SUPFAM" id="SSF50129">
    <property type="entry name" value="GroES-like"/>
    <property type="match status" value="1"/>
</dbReference>
<sequence>MNLPTATKAWHVVSHGEPERVLELHDVPVPEPGPGEVLVRVRAVAVNFPDVLLARGEYQERPELPFVPGIELCGDVVALGPGVTEGERVRVGDRVVGSKIGVLARYATVPVQAVHPAPSALDDAQAAALTIAYQTAWFGLHRRAGLRAGETLLVHAAAGGVGTAACQLGKAAGARVVGVVGSAAKVAAARAAGAEEVFLRGDDWVGALRRPGVDVVFDPVGGDSFERSTRCLAFEGRLVVVGFAGGRTPTVRADLALVKNYSVLGLHWALYQQRRPDLVDAAHVELERLAADGVLRPVLDDVVGFDQAPAAVARLAAGATTGRLVVRVADDAVVGAGSGPDREAGA</sequence>
<dbReference type="EMBL" id="JBIRYI010000002">
    <property type="protein sequence ID" value="MFI2486289.1"/>
    <property type="molecule type" value="Genomic_DNA"/>
</dbReference>
<dbReference type="PANTHER" id="PTHR43677:SF4">
    <property type="entry name" value="QUINONE OXIDOREDUCTASE-LIKE PROTEIN 2"/>
    <property type="match status" value="1"/>
</dbReference>
<proteinExistence type="predicted"/>
<dbReference type="InterPro" id="IPR020843">
    <property type="entry name" value="ER"/>
</dbReference>
<dbReference type="EC" id="1.-.-.-" evidence="2"/>
<evidence type="ECO:0000313" key="3">
    <source>
        <dbReference type="Proteomes" id="UP001611580"/>
    </source>
</evidence>